<evidence type="ECO:0000256" key="1">
    <source>
        <dbReference type="ARBA" id="ARBA00017068"/>
    </source>
</evidence>
<keyword evidence="3" id="KW-0732">Signal</keyword>
<dbReference type="SMART" id="SM01193">
    <property type="entry name" value="Enolase_N"/>
    <property type="match status" value="1"/>
</dbReference>
<dbReference type="WBParaSite" id="BTMF_0000525501-mRNA-1">
    <property type="protein sequence ID" value="BTMF_0000525501-mRNA-1"/>
    <property type="gene ID" value="BTMF_0000525501"/>
</dbReference>
<dbReference type="GO" id="GO:0004634">
    <property type="term" value="F:phosphopyruvate hydratase activity"/>
    <property type="evidence" value="ECO:0007669"/>
    <property type="project" value="InterPro"/>
</dbReference>
<name>A0A0R3QFV7_9BILA</name>
<reference evidence="5 6" key="2">
    <citation type="submission" date="2018-11" db="EMBL/GenBank/DDBJ databases">
        <authorList>
            <consortium name="Pathogen Informatics"/>
        </authorList>
    </citation>
    <scope>NUCLEOTIDE SEQUENCE [LARGE SCALE GENOMIC DNA]</scope>
</reference>
<dbReference type="EMBL" id="UZAG01004526">
    <property type="protein sequence ID" value="VDO16954.1"/>
    <property type="molecule type" value="Genomic_DNA"/>
</dbReference>
<dbReference type="GO" id="GO:0000287">
    <property type="term" value="F:magnesium ion binding"/>
    <property type="evidence" value="ECO:0007669"/>
    <property type="project" value="InterPro"/>
</dbReference>
<gene>
    <name evidence="5" type="ORF">BTMF_LOCUS4539</name>
</gene>
<feature type="domain" description="Enolase N-terminal" evidence="4">
    <location>
        <begin position="14"/>
        <end position="76"/>
    </location>
</feature>
<dbReference type="SUPFAM" id="SSF54826">
    <property type="entry name" value="Enolase N-terminal domain-like"/>
    <property type="match status" value="1"/>
</dbReference>
<dbReference type="InterPro" id="IPR029017">
    <property type="entry name" value="Enolase-like_N"/>
</dbReference>
<evidence type="ECO:0000313" key="7">
    <source>
        <dbReference type="WBParaSite" id="BTMF_0000525501-mRNA-1"/>
    </source>
</evidence>
<dbReference type="Gene3D" id="3.30.390.10">
    <property type="entry name" value="Enolase-like, N-terminal domain"/>
    <property type="match status" value="1"/>
</dbReference>
<dbReference type="InterPro" id="IPR000941">
    <property type="entry name" value="Enolase"/>
</dbReference>
<dbReference type="PANTHER" id="PTHR11902">
    <property type="entry name" value="ENOLASE"/>
    <property type="match status" value="1"/>
</dbReference>
<keyword evidence="2" id="KW-0460">Magnesium</keyword>
<dbReference type="GO" id="GO:0000015">
    <property type="term" value="C:phosphopyruvate hydratase complex"/>
    <property type="evidence" value="ECO:0007669"/>
    <property type="project" value="InterPro"/>
</dbReference>
<reference evidence="7" key="1">
    <citation type="submission" date="2017-02" db="UniProtKB">
        <authorList>
            <consortium name="WormBaseParasite"/>
        </authorList>
    </citation>
    <scope>IDENTIFICATION</scope>
</reference>
<dbReference type="STRING" id="42155.A0A0R3QFV7"/>
<keyword evidence="6" id="KW-1185">Reference proteome</keyword>
<dbReference type="AlphaFoldDB" id="A0A0R3QFV7"/>
<organism evidence="7">
    <name type="scientific">Brugia timori</name>
    <dbReference type="NCBI Taxonomy" id="42155"/>
    <lineage>
        <taxon>Eukaryota</taxon>
        <taxon>Metazoa</taxon>
        <taxon>Ecdysozoa</taxon>
        <taxon>Nematoda</taxon>
        <taxon>Chromadorea</taxon>
        <taxon>Rhabditida</taxon>
        <taxon>Spirurina</taxon>
        <taxon>Spiruromorpha</taxon>
        <taxon>Filarioidea</taxon>
        <taxon>Onchocercidae</taxon>
        <taxon>Brugia</taxon>
    </lineage>
</organism>
<dbReference type="PANTHER" id="PTHR11902:SF1">
    <property type="entry name" value="ENOLASE"/>
    <property type="match status" value="1"/>
</dbReference>
<feature type="chain" id="PRO_5043130597" description="Enolase" evidence="3">
    <location>
        <begin position="31"/>
        <end position="83"/>
    </location>
</feature>
<accession>A0A0R3QFV7</accession>
<dbReference type="Proteomes" id="UP000280834">
    <property type="component" value="Unassembled WGS sequence"/>
</dbReference>
<protein>
    <recommendedName>
        <fullName evidence="1">Enolase</fullName>
    </recommendedName>
</protein>
<proteinExistence type="predicted"/>
<feature type="signal peptide" evidence="3">
    <location>
        <begin position="1"/>
        <end position="30"/>
    </location>
</feature>
<dbReference type="Pfam" id="PF03952">
    <property type="entry name" value="Enolase_N"/>
    <property type="match status" value="1"/>
</dbReference>
<evidence type="ECO:0000313" key="6">
    <source>
        <dbReference type="Proteomes" id="UP000280834"/>
    </source>
</evidence>
<evidence type="ECO:0000259" key="4">
    <source>
        <dbReference type="SMART" id="SM01193"/>
    </source>
</evidence>
<evidence type="ECO:0000256" key="3">
    <source>
        <dbReference type="SAM" id="SignalP"/>
    </source>
</evidence>
<evidence type="ECO:0000256" key="2">
    <source>
        <dbReference type="ARBA" id="ARBA00022842"/>
    </source>
</evidence>
<evidence type="ECO:0000313" key="5">
    <source>
        <dbReference type="EMBL" id="VDO16954.1"/>
    </source>
</evidence>
<dbReference type="GO" id="GO:0006096">
    <property type="term" value="P:glycolytic process"/>
    <property type="evidence" value="ECO:0007669"/>
    <property type="project" value="InterPro"/>
</dbReference>
<sequence>MTLHLRMQYRFLCNILILGIFRAAVPSGASTGVHEALELRDYDEAVNHGKGVLKAVRNVNEHIGPALVAKVSYAFVLSCMCIL</sequence>
<dbReference type="InterPro" id="IPR020811">
    <property type="entry name" value="Enolase_N"/>
</dbReference>